<accession>A0ABP4F6G0</accession>
<dbReference type="EMBL" id="BAAAJE010000019">
    <property type="protein sequence ID" value="GAA1153774.1"/>
    <property type="molecule type" value="Genomic_DNA"/>
</dbReference>
<evidence type="ECO:0000313" key="2">
    <source>
        <dbReference type="Proteomes" id="UP001499979"/>
    </source>
</evidence>
<protein>
    <submittedName>
        <fullName evidence="1">Uncharacterized protein</fullName>
    </submittedName>
</protein>
<keyword evidence="2" id="KW-1185">Reference proteome</keyword>
<name>A0ABP4F6G0_9ACTN</name>
<organism evidence="1 2">
    <name type="scientific">Nocardioides aquiterrae</name>
    <dbReference type="NCBI Taxonomy" id="203799"/>
    <lineage>
        <taxon>Bacteria</taxon>
        <taxon>Bacillati</taxon>
        <taxon>Actinomycetota</taxon>
        <taxon>Actinomycetes</taxon>
        <taxon>Propionibacteriales</taxon>
        <taxon>Nocardioidaceae</taxon>
        <taxon>Nocardioides</taxon>
    </lineage>
</organism>
<dbReference type="Proteomes" id="UP001499979">
    <property type="component" value="Unassembled WGS sequence"/>
</dbReference>
<reference evidence="2" key="1">
    <citation type="journal article" date="2019" name="Int. J. Syst. Evol. Microbiol.">
        <title>The Global Catalogue of Microorganisms (GCM) 10K type strain sequencing project: providing services to taxonomists for standard genome sequencing and annotation.</title>
        <authorList>
            <consortium name="The Broad Institute Genomics Platform"/>
            <consortium name="The Broad Institute Genome Sequencing Center for Infectious Disease"/>
            <person name="Wu L."/>
            <person name="Ma J."/>
        </authorList>
    </citation>
    <scope>NUCLEOTIDE SEQUENCE [LARGE SCALE GENOMIC DNA]</scope>
    <source>
        <strain evidence="2">JCM 11813</strain>
    </source>
</reference>
<proteinExistence type="predicted"/>
<gene>
    <name evidence="1" type="ORF">GCM10009606_35170</name>
</gene>
<evidence type="ECO:0000313" key="1">
    <source>
        <dbReference type="EMBL" id="GAA1153774.1"/>
    </source>
</evidence>
<comment type="caution">
    <text evidence="1">The sequence shown here is derived from an EMBL/GenBank/DDBJ whole genome shotgun (WGS) entry which is preliminary data.</text>
</comment>
<sequence>MLAAFGSVLLPATADAAPRANVEVTIIADGTDLSGVVTSSRPRVCAADRTVVVFKVRGTPGGGDDQRFAMDTTDRQGGRYVWSTGTTGTEGRFYAKLKATPDCRAAISGVVRARR</sequence>